<dbReference type="AlphaFoldDB" id="A0A0D2Q3P4"/>
<dbReference type="Proteomes" id="UP000054270">
    <property type="component" value="Unassembled WGS sequence"/>
</dbReference>
<sequence length="224" mass="24476">MTGLVSAIVQLFFAWRIWVLKPDSIVAHCLSMLVVVVALLQSSSAFAGGIKFALASNIEQFAALTPVVKIWLSGSFVCDILIAGSMIWILTAARSSSAFKRTDSLITKLIIHTVETGAITAVTALAELILFIKMDTNFVHEVPALLLGKLYSNVVLATLNGRLRARSSHVPSDGINTTEGVDSHQLSLRANYYSRDTDRDKTVIHVSTDIQDDLTTRSNFKERV</sequence>
<name>A0A0D2Q3P4_HYPSF</name>
<proteinExistence type="predicted"/>
<dbReference type="PANTHER" id="PTHR40465">
    <property type="entry name" value="CHROMOSOME 1, WHOLE GENOME SHOTGUN SEQUENCE"/>
    <property type="match status" value="1"/>
</dbReference>
<reference evidence="4" key="1">
    <citation type="submission" date="2014-04" db="EMBL/GenBank/DDBJ databases">
        <title>Evolutionary Origins and Diversification of the Mycorrhizal Mutualists.</title>
        <authorList>
            <consortium name="DOE Joint Genome Institute"/>
            <consortium name="Mycorrhizal Genomics Consortium"/>
            <person name="Kohler A."/>
            <person name="Kuo A."/>
            <person name="Nagy L.G."/>
            <person name="Floudas D."/>
            <person name="Copeland A."/>
            <person name="Barry K.W."/>
            <person name="Cichocki N."/>
            <person name="Veneault-Fourrey C."/>
            <person name="LaButti K."/>
            <person name="Lindquist E.A."/>
            <person name="Lipzen A."/>
            <person name="Lundell T."/>
            <person name="Morin E."/>
            <person name="Murat C."/>
            <person name="Riley R."/>
            <person name="Ohm R."/>
            <person name="Sun H."/>
            <person name="Tunlid A."/>
            <person name="Henrissat B."/>
            <person name="Grigoriev I.V."/>
            <person name="Hibbett D.S."/>
            <person name="Martin F."/>
        </authorList>
    </citation>
    <scope>NUCLEOTIDE SEQUENCE [LARGE SCALE GENOMIC DNA]</scope>
    <source>
        <strain evidence="4">FD-334 SS-4</strain>
    </source>
</reference>
<keyword evidence="4" id="KW-1185">Reference proteome</keyword>
<feature type="transmembrane region" description="Helical" evidence="1">
    <location>
        <begin position="105"/>
        <end position="132"/>
    </location>
</feature>
<dbReference type="STRING" id="945553.A0A0D2Q3P4"/>
<gene>
    <name evidence="3" type="ORF">HYPSUDRAFT_36463</name>
</gene>
<keyword evidence="1" id="KW-0472">Membrane</keyword>
<dbReference type="EMBL" id="KN817528">
    <property type="protein sequence ID" value="KJA26210.1"/>
    <property type="molecule type" value="Genomic_DNA"/>
</dbReference>
<evidence type="ECO:0000256" key="1">
    <source>
        <dbReference type="SAM" id="Phobius"/>
    </source>
</evidence>
<feature type="domain" description="DUF6534" evidence="2">
    <location>
        <begin position="75"/>
        <end position="162"/>
    </location>
</feature>
<dbReference type="Pfam" id="PF20152">
    <property type="entry name" value="DUF6534"/>
    <property type="match status" value="1"/>
</dbReference>
<keyword evidence="1" id="KW-0812">Transmembrane</keyword>
<evidence type="ECO:0000259" key="2">
    <source>
        <dbReference type="Pfam" id="PF20152"/>
    </source>
</evidence>
<organism evidence="3 4">
    <name type="scientific">Hypholoma sublateritium (strain FD-334 SS-4)</name>
    <dbReference type="NCBI Taxonomy" id="945553"/>
    <lineage>
        <taxon>Eukaryota</taxon>
        <taxon>Fungi</taxon>
        <taxon>Dikarya</taxon>
        <taxon>Basidiomycota</taxon>
        <taxon>Agaricomycotina</taxon>
        <taxon>Agaricomycetes</taxon>
        <taxon>Agaricomycetidae</taxon>
        <taxon>Agaricales</taxon>
        <taxon>Agaricineae</taxon>
        <taxon>Strophariaceae</taxon>
        <taxon>Hypholoma</taxon>
    </lineage>
</organism>
<dbReference type="OrthoDB" id="3262409at2759"/>
<protein>
    <recommendedName>
        <fullName evidence="2">DUF6534 domain-containing protein</fullName>
    </recommendedName>
</protein>
<dbReference type="InterPro" id="IPR045339">
    <property type="entry name" value="DUF6534"/>
</dbReference>
<evidence type="ECO:0000313" key="3">
    <source>
        <dbReference type="EMBL" id="KJA26210.1"/>
    </source>
</evidence>
<feature type="transmembrane region" description="Helical" evidence="1">
    <location>
        <begin position="25"/>
        <end position="50"/>
    </location>
</feature>
<accession>A0A0D2Q3P4</accession>
<dbReference type="PANTHER" id="PTHR40465:SF1">
    <property type="entry name" value="DUF6534 DOMAIN-CONTAINING PROTEIN"/>
    <property type="match status" value="1"/>
</dbReference>
<keyword evidence="1" id="KW-1133">Transmembrane helix</keyword>
<feature type="transmembrane region" description="Helical" evidence="1">
    <location>
        <begin position="70"/>
        <end position="93"/>
    </location>
</feature>
<evidence type="ECO:0000313" key="4">
    <source>
        <dbReference type="Proteomes" id="UP000054270"/>
    </source>
</evidence>